<feature type="domain" description="Soluble ligand binding" evidence="4">
    <location>
        <begin position="112"/>
        <end position="161"/>
    </location>
</feature>
<dbReference type="Proteomes" id="UP000316852">
    <property type="component" value="Unassembled WGS sequence"/>
</dbReference>
<proteinExistence type="predicted"/>
<evidence type="ECO:0000256" key="1">
    <source>
        <dbReference type="ARBA" id="ARBA00022729"/>
    </source>
</evidence>
<dbReference type="Gene3D" id="3.10.560.10">
    <property type="entry name" value="Outer membrane lipoprotein wza domain like"/>
    <property type="match status" value="1"/>
</dbReference>
<feature type="chain" id="PRO_5021970116" evidence="2">
    <location>
        <begin position="29"/>
        <end position="195"/>
    </location>
</feature>
<comment type="caution">
    <text evidence="5">The sequence shown here is derived from an EMBL/GenBank/DDBJ whole genome shotgun (WGS) entry which is preliminary data.</text>
</comment>
<dbReference type="PANTHER" id="PTHR33619">
    <property type="entry name" value="POLYSACCHARIDE EXPORT PROTEIN GFCE-RELATED"/>
    <property type="match status" value="1"/>
</dbReference>
<dbReference type="GO" id="GO:0015159">
    <property type="term" value="F:polysaccharide transmembrane transporter activity"/>
    <property type="evidence" value="ECO:0007669"/>
    <property type="project" value="InterPro"/>
</dbReference>
<dbReference type="Pfam" id="PF02563">
    <property type="entry name" value="Poly_export"/>
    <property type="match status" value="1"/>
</dbReference>
<keyword evidence="1 2" id="KW-0732">Signal</keyword>
<dbReference type="InterPro" id="IPR003715">
    <property type="entry name" value="Poly_export_N"/>
</dbReference>
<protein>
    <submittedName>
        <fullName evidence="5">Polysaccharide export protein</fullName>
    </submittedName>
</protein>
<name>A0A538T2A8_UNCEI</name>
<dbReference type="AlphaFoldDB" id="A0A538T2A8"/>
<sequence length="195" mass="21158">MMIPVRYLRLSALLSLSLWIGAARLVSADAPAYPIGAGDVLQITIYAGGEQQESFITEVSAAGTITIPLLGQLSTDNLLPAGLSERLIQRLSEGSYYVNPHVIVTVKEYAGKVYVNGEVGRPGAYSVRDGLTVLNACILAGGFSDYAALSRVKVFRSVKGNTQLFKINLKKVQKGEQPDLLLRPGDRIEVPHRRF</sequence>
<evidence type="ECO:0000259" key="4">
    <source>
        <dbReference type="Pfam" id="PF10531"/>
    </source>
</evidence>
<evidence type="ECO:0000313" key="6">
    <source>
        <dbReference type="Proteomes" id="UP000316852"/>
    </source>
</evidence>
<dbReference type="InterPro" id="IPR019554">
    <property type="entry name" value="Soluble_ligand-bd"/>
</dbReference>
<dbReference type="EMBL" id="VBOW01000051">
    <property type="protein sequence ID" value="TMQ57777.1"/>
    <property type="molecule type" value="Genomic_DNA"/>
</dbReference>
<feature type="signal peptide" evidence="2">
    <location>
        <begin position="1"/>
        <end position="28"/>
    </location>
</feature>
<dbReference type="Gene3D" id="3.30.1950.10">
    <property type="entry name" value="wza like domain"/>
    <property type="match status" value="1"/>
</dbReference>
<reference evidence="5 6" key="1">
    <citation type="journal article" date="2019" name="Nat. Microbiol.">
        <title>Mediterranean grassland soil C-N compound turnover is dependent on rainfall and depth, and is mediated by genomically divergent microorganisms.</title>
        <authorList>
            <person name="Diamond S."/>
            <person name="Andeer P.F."/>
            <person name="Li Z."/>
            <person name="Crits-Christoph A."/>
            <person name="Burstein D."/>
            <person name="Anantharaman K."/>
            <person name="Lane K.R."/>
            <person name="Thomas B.C."/>
            <person name="Pan C."/>
            <person name="Northen T.R."/>
            <person name="Banfield J.F."/>
        </authorList>
    </citation>
    <scope>NUCLEOTIDE SEQUENCE [LARGE SCALE GENOMIC DNA]</scope>
    <source>
        <strain evidence="5">WS_6</strain>
    </source>
</reference>
<feature type="domain" description="Polysaccharide export protein N-terminal" evidence="3">
    <location>
        <begin position="28"/>
        <end position="107"/>
    </location>
</feature>
<organism evidence="5 6">
    <name type="scientific">Eiseniibacteriota bacterium</name>
    <dbReference type="NCBI Taxonomy" id="2212470"/>
    <lineage>
        <taxon>Bacteria</taxon>
        <taxon>Candidatus Eiseniibacteriota</taxon>
    </lineage>
</organism>
<evidence type="ECO:0000313" key="5">
    <source>
        <dbReference type="EMBL" id="TMQ57777.1"/>
    </source>
</evidence>
<evidence type="ECO:0000259" key="3">
    <source>
        <dbReference type="Pfam" id="PF02563"/>
    </source>
</evidence>
<evidence type="ECO:0000256" key="2">
    <source>
        <dbReference type="SAM" id="SignalP"/>
    </source>
</evidence>
<dbReference type="InterPro" id="IPR049712">
    <property type="entry name" value="Poly_export"/>
</dbReference>
<dbReference type="PANTHER" id="PTHR33619:SF3">
    <property type="entry name" value="POLYSACCHARIDE EXPORT PROTEIN GFCE-RELATED"/>
    <property type="match status" value="1"/>
</dbReference>
<gene>
    <name evidence="5" type="ORF">E6K76_09615</name>
</gene>
<accession>A0A538T2A8</accession>
<dbReference type="Pfam" id="PF10531">
    <property type="entry name" value="SLBB"/>
    <property type="match status" value="1"/>
</dbReference>